<gene>
    <name evidence="2" type="ORF">D6C91_05968</name>
</gene>
<dbReference type="PANTHER" id="PTHR43792:SF1">
    <property type="entry name" value="N-ACETYLTRANSFERASE DOMAIN-CONTAINING PROTEIN"/>
    <property type="match status" value="1"/>
</dbReference>
<dbReference type="InterPro" id="IPR016181">
    <property type="entry name" value="Acyl_CoA_acyltransferase"/>
</dbReference>
<dbReference type="PANTHER" id="PTHR43792">
    <property type="entry name" value="GNAT FAMILY, PUTATIVE (AFU_ORTHOLOGUE AFUA_3G00765)-RELATED-RELATED"/>
    <property type="match status" value="1"/>
</dbReference>
<evidence type="ECO:0000313" key="3">
    <source>
        <dbReference type="Proteomes" id="UP000308005"/>
    </source>
</evidence>
<comment type="caution">
    <text evidence="2">The sequence shown here is derived from an EMBL/GenBank/DDBJ whole genome shotgun (WGS) entry which is preliminary data.</text>
</comment>
<dbReference type="PROSITE" id="PS51186">
    <property type="entry name" value="GNAT"/>
    <property type="match status" value="1"/>
</dbReference>
<dbReference type="Proteomes" id="UP000308005">
    <property type="component" value="Unassembled WGS sequence"/>
</dbReference>
<dbReference type="SUPFAM" id="SSF55729">
    <property type="entry name" value="Acyl-CoA N-acyltransferases (Nat)"/>
    <property type="match status" value="1"/>
</dbReference>
<proteinExistence type="predicted"/>
<dbReference type="InterPro" id="IPR051531">
    <property type="entry name" value="N-acetyltransferase"/>
</dbReference>
<reference evidence="2 3" key="1">
    <citation type="submission" date="2018-10" db="EMBL/GenBank/DDBJ databases">
        <title>Fifty Aureobasidium pullulans genomes reveal a recombining polyextremotolerant generalist.</title>
        <authorList>
            <person name="Gostincar C."/>
            <person name="Turk M."/>
            <person name="Zajc J."/>
            <person name="Gunde-Cimerman N."/>
        </authorList>
    </citation>
    <scope>NUCLEOTIDE SEQUENCE [LARGE SCALE GENOMIC DNA]</scope>
    <source>
        <strain evidence="2 3">EXF-3863</strain>
    </source>
</reference>
<evidence type="ECO:0000313" key="2">
    <source>
        <dbReference type="EMBL" id="THZ17323.1"/>
    </source>
</evidence>
<feature type="domain" description="N-acetyltransferase" evidence="1">
    <location>
        <begin position="25"/>
        <end position="177"/>
    </location>
</feature>
<dbReference type="GO" id="GO:0016747">
    <property type="term" value="F:acyltransferase activity, transferring groups other than amino-acyl groups"/>
    <property type="evidence" value="ECO:0007669"/>
    <property type="project" value="InterPro"/>
</dbReference>
<keyword evidence="2" id="KW-0808">Transferase</keyword>
<dbReference type="CDD" id="cd04301">
    <property type="entry name" value="NAT_SF"/>
    <property type="match status" value="1"/>
</dbReference>
<evidence type="ECO:0000259" key="1">
    <source>
        <dbReference type="PROSITE" id="PS51186"/>
    </source>
</evidence>
<dbReference type="InterPro" id="IPR000182">
    <property type="entry name" value="GNAT_dom"/>
</dbReference>
<dbReference type="EMBL" id="QZBM01000282">
    <property type="protein sequence ID" value="THZ17323.1"/>
    <property type="molecule type" value="Genomic_DNA"/>
</dbReference>
<dbReference type="Gene3D" id="3.40.630.30">
    <property type="match status" value="1"/>
</dbReference>
<dbReference type="Pfam" id="PF13302">
    <property type="entry name" value="Acetyltransf_3"/>
    <property type="match status" value="1"/>
</dbReference>
<protein>
    <submittedName>
        <fullName evidence="2">Putative acetyltransferase</fullName>
    </submittedName>
</protein>
<dbReference type="AlphaFoldDB" id="A0A4S9T120"/>
<organism evidence="2 3">
    <name type="scientific">Aureobasidium pullulans</name>
    <name type="common">Black yeast</name>
    <name type="synonym">Pullularia pullulans</name>
    <dbReference type="NCBI Taxonomy" id="5580"/>
    <lineage>
        <taxon>Eukaryota</taxon>
        <taxon>Fungi</taxon>
        <taxon>Dikarya</taxon>
        <taxon>Ascomycota</taxon>
        <taxon>Pezizomycotina</taxon>
        <taxon>Dothideomycetes</taxon>
        <taxon>Dothideomycetidae</taxon>
        <taxon>Dothideales</taxon>
        <taxon>Saccotheciaceae</taxon>
        <taxon>Aureobasidium</taxon>
    </lineage>
</organism>
<accession>A0A4S9T120</accession>
<name>A0A4S9T120_AURPU</name>
<sequence>MHLTTGSPAPPGLEDMEFPFKQKRVELRPRRQSDADALFPTMSHSDSMRYWSRGPFIQVDELRNYFAPEDTSGWKTWAIVKVGEDQAIGFVAASTKRKGVSEIGYLVAREVLGHGYGREAIRLLIGTLFAQGQRRIVADVDPDNEQSIALLRALGFKLEGHLRAEWETHIGLRDSLIYGLLAEEWQFGTAD</sequence>